<protein>
    <submittedName>
        <fullName evidence="1">Uncharacterized protein</fullName>
    </submittedName>
</protein>
<dbReference type="EMBL" id="CAJNRD030001116">
    <property type="protein sequence ID" value="CAG5075424.1"/>
    <property type="molecule type" value="Genomic_DNA"/>
</dbReference>
<evidence type="ECO:0000313" key="2">
    <source>
        <dbReference type="Proteomes" id="UP000786811"/>
    </source>
</evidence>
<dbReference type="AlphaFoldDB" id="A0A8J2ECP2"/>
<keyword evidence="2" id="KW-1185">Reference proteome</keyword>
<dbReference type="PANTHER" id="PTHR47027">
    <property type="entry name" value="REVERSE TRANSCRIPTASE DOMAIN-CONTAINING PROTEIN"/>
    <property type="match status" value="1"/>
</dbReference>
<evidence type="ECO:0000313" key="1">
    <source>
        <dbReference type="EMBL" id="CAG5075424.1"/>
    </source>
</evidence>
<accession>A0A8J2ECP2</accession>
<sequence length="397" mass="45134">MLVRTAGHMQKGLKALEEYCNLNELVVNTSKTKVLRVSASGKCRKKCPAFKFNGETIEVVKSYTYLGVLFTPSVVGLSTVNHAINRSKVATSTALATLAKLKADSWSGKIKLYNSLVRSTLLYQAHLWCIGSDYIEMLESAHIDFFKKLLTLPKCTPGYAIRIELNIEHSAVTLLQASINWTIKILKLEDHRLPKICLLQLLKHQKSTIRPKMLCWSQHLYDTLKTIGEEQLLDSTDSDLWAGRKEIILSKYRRHLALADRDRYARSQACQVILPTPLFEILPEMSIRIPQHLIKPIVQLRLASNYSCFISIANETIYLSPVKTCVFCGSGCKETILHFLVQCTFYANLRSVYWENDNRSCSDYETLGKMLGVINKPNLRTLLENLQSCLILRKSFI</sequence>
<comment type="caution">
    <text evidence="1">The sequence shown here is derived from an EMBL/GenBank/DDBJ whole genome shotgun (WGS) entry which is preliminary data.</text>
</comment>
<dbReference type="Proteomes" id="UP000786811">
    <property type="component" value="Unassembled WGS sequence"/>
</dbReference>
<gene>
    <name evidence="1" type="ORF">HICCMSTLAB_LOCUS1578</name>
</gene>
<name>A0A8J2ECP2_COTCN</name>
<proteinExistence type="predicted"/>
<organism evidence="1 2">
    <name type="scientific">Cotesia congregata</name>
    <name type="common">Parasitoid wasp</name>
    <name type="synonym">Apanteles congregatus</name>
    <dbReference type="NCBI Taxonomy" id="51543"/>
    <lineage>
        <taxon>Eukaryota</taxon>
        <taxon>Metazoa</taxon>
        <taxon>Ecdysozoa</taxon>
        <taxon>Arthropoda</taxon>
        <taxon>Hexapoda</taxon>
        <taxon>Insecta</taxon>
        <taxon>Pterygota</taxon>
        <taxon>Neoptera</taxon>
        <taxon>Endopterygota</taxon>
        <taxon>Hymenoptera</taxon>
        <taxon>Apocrita</taxon>
        <taxon>Ichneumonoidea</taxon>
        <taxon>Braconidae</taxon>
        <taxon>Microgastrinae</taxon>
        <taxon>Cotesia</taxon>
    </lineage>
</organism>
<reference evidence="1" key="1">
    <citation type="submission" date="2021-04" db="EMBL/GenBank/DDBJ databases">
        <authorList>
            <person name="Chebbi M.A.C M."/>
        </authorList>
    </citation>
    <scope>NUCLEOTIDE SEQUENCE</scope>
</reference>
<dbReference type="OrthoDB" id="7697944at2759"/>
<dbReference type="PANTHER" id="PTHR47027:SF20">
    <property type="entry name" value="REVERSE TRANSCRIPTASE-LIKE PROTEIN WITH RNA-DIRECTED DNA POLYMERASE DOMAIN"/>
    <property type="match status" value="1"/>
</dbReference>